<name>A0A200Q7J8_MACCD</name>
<dbReference type="PANTHER" id="PTHR47126:SF3">
    <property type="entry name" value="5'-ADENYLYLSULFATE REDUCTASE-LIKE 5"/>
    <property type="match status" value="1"/>
</dbReference>
<sequence>MAASISSLLFLCISFISSIRFVSADSSSLCPTQSNLFLNKLQFQCPLSIFPSSSIEVDGESLDRALSSTDRNVYTAVLFYASWCPFSRGARSTFDVLSSMFPQIRHLAVEQSSAMPSVFSRYGIHSLPSILLVNRTTKVRYHGPKDIDSLVHFYKRITGLEHIDYITDDQPSSLGSSEKVWLFNGSSPKEILNREPYLVYSIFFLCLRAFLYFFPGILSHLKAFWVSYVPHLNLTIFGETSQLLERVLHVIDVKRVWCKLRLCKARNFRKGAKSAQIINFRGFVSLALYSTLKLNYGQNEVRRELLELDAMEATVVISNGR</sequence>
<dbReference type="AlphaFoldDB" id="A0A200Q7J8"/>
<organism evidence="3 4">
    <name type="scientific">Macleaya cordata</name>
    <name type="common">Five-seeded plume-poppy</name>
    <name type="synonym">Bocconia cordata</name>
    <dbReference type="NCBI Taxonomy" id="56857"/>
    <lineage>
        <taxon>Eukaryota</taxon>
        <taxon>Viridiplantae</taxon>
        <taxon>Streptophyta</taxon>
        <taxon>Embryophyta</taxon>
        <taxon>Tracheophyta</taxon>
        <taxon>Spermatophyta</taxon>
        <taxon>Magnoliopsida</taxon>
        <taxon>Ranunculales</taxon>
        <taxon>Papaveraceae</taxon>
        <taxon>Papaveroideae</taxon>
        <taxon>Macleaya</taxon>
    </lineage>
</organism>
<dbReference type="PROSITE" id="PS51352">
    <property type="entry name" value="THIOREDOXIN_2"/>
    <property type="match status" value="1"/>
</dbReference>
<evidence type="ECO:0000313" key="3">
    <source>
        <dbReference type="EMBL" id="OVA06418.1"/>
    </source>
</evidence>
<dbReference type="PANTHER" id="PTHR47126">
    <property type="entry name" value="5'-ADENYLYLSULFATE REDUCTASE-LIKE 7"/>
    <property type="match status" value="1"/>
</dbReference>
<feature type="signal peptide" evidence="1">
    <location>
        <begin position="1"/>
        <end position="24"/>
    </location>
</feature>
<accession>A0A200Q7J8</accession>
<protein>
    <submittedName>
        <fullName evidence="3">Thioredoxin-like fold</fullName>
    </submittedName>
</protein>
<dbReference type="InParanoid" id="A0A200Q7J8"/>
<dbReference type="Pfam" id="PF00085">
    <property type="entry name" value="Thioredoxin"/>
    <property type="match status" value="1"/>
</dbReference>
<feature type="chain" id="PRO_5012284155" evidence="1">
    <location>
        <begin position="25"/>
        <end position="321"/>
    </location>
</feature>
<dbReference type="OrthoDB" id="1899781at2759"/>
<feature type="domain" description="Thioredoxin" evidence="2">
    <location>
        <begin position="41"/>
        <end position="159"/>
    </location>
</feature>
<dbReference type="FunCoup" id="A0A200Q7J8">
    <property type="interactions" value="2002"/>
</dbReference>
<dbReference type="InterPro" id="IPR013766">
    <property type="entry name" value="Thioredoxin_domain"/>
</dbReference>
<dbReference type="CDD" id="cd02999">
    <property type="entry name" value="PDI_a_ERp44_like"/>
    <property type="match status" value="1"/>
</dbReference>
<dbReference type="SUPFAM" id="SSF52833">
    <property type="entry name" value="Thioredoxin-like"/>
    <property type="match status" value="1"/>
</dbReference>
<proteinExistence type="predicted"/>
<dbReference type="InterPro" id="IPR044794">
    <property type="entry name" value="APRL5/7"/>
</dbReference>
<dbReference type="InterPro" id="IPR036249">
    <property type="entry name" value="Thioredoxin-like_sf"/>
</dbReference>
<dbReference type="Gene3D" id="3.40.30.10">
    <property type="entry name" value="Glutaredoxin"/>
    <property type="match status" value="1"/>
</dbReference>
<keyword evidence="4" id="KW-1185">Reference proteome</keyword>
<reference evidence="3 4" key="1">
    <citation type="journal article" date="2017" name="Mol. Plant">
        <title>The Genome of Medicinal Plant Macleaya cordata Provides New Insights into Benzylisoquinoline Alkaloids Metabolism.</title>
        <authorList>
            <person name="Liu X."/>
            <person name="Liu Y."/>
            <person name="Huang P."/>
            <person name="Ma Y."/>
            <person name="Qing Z."/>
            <person name="Tang Q."/>
            <person name="Cao H."/>
            <person name="Cheng P."/>
            <person name="Zheng Y."/>
            <person name="Yuan Z."/>
            <person name="Zhou Y."/>
            <person name="Liu J."/>
            <person name="Tang Z."/>
            <person name="Zhuo Y."/>
            <person name="Zhang Y."/>
            <person name="Yu L."/>
            <person name="Huang J."/>
            <person name="Yang P."/>
            <person name="Peng Q."/>
            <person name="Zhang J."/>
            <person name="Jiang W."/>
            <person name="Zhang Z."/>
            <person name="Lin K."/>
            <person name="Ro D.K."/>
            <person name="Chen X."/>
            <person name="Xiong X."/>
            <person name="Shang Y."/>
            <person name="Huang S."/>
            <person name="Zeng J."/>
        </authorList>
    </citation>
    <scope>NUCLEOTIDE SEQUENCE [LARGE SCALE GENOMIC DNA]</scope>
    <source>
        <strain evidence="4">cv. BLH2017</strain>
        <tissue evidence="3">Root</tissue>
    </source>
</reference>
<dbReference type="OMA" id="CPHESEF"/>
<evidence type="ECO:0000259" key="2">
    <source>
        <dbReference type="PROSITE" id="PS51352"/>
    </source>
</evidence>
<dbReference type="EMBL" id="MVGT01002809">
    <property type="protein sequence ID" value="OVA06418.1"/>
    <property type="molecule type" value="Genomic_DNA"/>
</dbReference>
<evidence type="ECO:0000256" key="1">
    <source>
        <dbReference type="SAM" id="SignalP"/>
    </source>
</evidence>
<keyword evidence="1" id="KW-0732">Signal</keyword>
<dbReference type="STRING" id="56857.A0A200Q7J8"/>
<comment type="caution">
    <text evidence="3">The sequence shown here is derived from an EMBL/GenBank/DDBJ whole genome shotgun (WGS) entry which is preliminary data.</text>
</comment>
<evidence type="ECO:0000313" key="4">
    <source>
        <dbReference type="Proteomes" id="UP000195402"/>
    </source>
</evidence>
<dbReference type="Proteomes" id="UP000195402">
    <property type="component" value="Unassembled WGS sequence"/>
</dbReference>
<gene>
    <name evidence="3" type="ORF">BVC80_473g1</name>
</gene>